<dbReference type="EMBL" id="CAMAPF010000212">
    <property type="protein sequence ID" value="CAH9113862.1"/>
    <property type="molecule type" value="Genomic_DNA"/>
</dbReference>
<reference evidence="7" key="1">
    <citation type="submission" date="2022-07" db="EMBL/GenBank/DDBJ databases">
        <authorList>
            <person name="Macas J."/>
            <person name="Novak P."/>
            <person name="Neumann P."/>
        </authorList>
    </citation>
    <scope>NUCLEOTIDE SEQUENCE</scope>
</reference>
<sequence>MQISPSLSILKLIQALFWFLKTCTKIILKVNLLPGKQGHSDVDGEVCNPLNQMVTKKHIPRINGDIPSADETISDHERLQKRLLENGLVEHQVKGDGNCQFRALSDEIYGTPEWHNCVREHVVNQLKSHPEMYKGHVPMVYDDYLKKMSKSGAWGDHVTLQAAADLYGVKVLVITSFKDTGFLEILPNVKKSEKVINLSFWAEVHYNSVHPKDSPCDFCEREVEVPILDAIGHSCT</sequence>
<keyword evidence="4" id="KW-0833">Ubl conjugation pathway</keyword>
<dbReference type="PANTHER" id="PTHR12419:SF90">
    <property type="entry name" value="OS02G0819500 PROTEIN"/>
    <property type="match status" value="1"/>
</dbReference>
<dbReference type="AlphaFoldDB" id="A0AAV0E0B4"/>
<accession>A0AAV0E0B4</accession>
<dbReference type="Proteomes" id="UP001152523">
    <property type="component" value="Unassembled WGS sequence"/>
</dbReference>
<evidence type="ECO:0000313" key="7">
    <source>
        <dbReference type="EMBL" id="CAH9113862.1"/>
    </source>
</evidence>
<keyword evidence="5" id="KW-0378">Hydrolase</keyword>
<dbReference type="GO" id="GO:0016579">
    <property type="term" value="P:protein deubiquitination"/>
    <property type="evidence" value="ECO:0007669"/>
    <property type="project" value="TreeGrafter"/>
</dbReference>
<dbReference type="FunFam" id="3.90.70.80:FF:000001">
    <property type="entry name" value="OTU domain-containing protein"/>
    <property type="match status" value="1"/>
</dbReference>
<keyword evidence="8" id="KW-1185">Reference proteome</keyword>
<dbReference type="PANTHER" id="PTHR12419">
    <property type="entry name" value="OTU DOMAIN CONTAINING PROTEIN"/>
    <property type="match status" value="1"/>
</dbReference>
<organism evidence="7 8">
    <name type="scientific">Cuscuta epithymum</name>
    <dbReference type="NCBI Taxonomy" id="186058"/>
    <lineage>
        <taxon>Eukaryota</taxon>
        <taxon>Viridiplantae</taxon>
        <taxon>Streptophyta</taxon>
        <taxon>Embryophyta</taxon>
        <taxon>Tracheophyta</taxon>
        <taxon>Spermatophyta</taxon>
        <taxon>Magnoliopsida</taxon>
        <taxon>eudicotyledons</taxon>
        <taxon>Gunneridae</taxon>
        <taxon>Pentapetalae</taxon>
        <taxon>asterids</taxon>
        <taxon>lamiids</taxon>
        <taxon>Solanales</taxon>
        <taxon>Convolvulaceae</taxon>
        <taxon>Cuscuteae</taxon>
        <taxon>Cuscuta</taxon>
        <taxon>Cuscuta subgen. Cuscuta</taxon>
    </lineage>
</organism>
<dbReference type="EC" id="3.4.19.12" evidence="3"/>
<evidence type="ECO:0000256" key="4">
    <source>
        <dbReference type="ARBA" id="ARBA00022786"/>
    </source>
</evidence>
<dbReference type="Pfam" id="PF02338">
    <property type="entry name" value="OTU"/>
    <property type="match status" value="1"/>
</dbReference>
<comment type="catalytic activity">
    <reaction evidence="1">
        <text>Thiol-dependent hydrolysis of ester, thioester, amide, peptide and isopeptide bonds formed by the C-terminal Gly of ubiquitin (a 76-residue protein attached to proteins as an intracellular targeting signal).</text>
        <dbReference type="EC" id="3.4.19.12"/>
    </reaction>
</comment>
<evidence type="ECO:0000256" key="2">
    <source>
        <dbReference type="ARBA" id="ARBA00010407"/>
    </source>
</evidence>
<feature type="domain" description="OTU" evidence="6">
    <location>
        <begin position="88"/>
        <end position="212"/>
    </location>
</feature>
<evidence type="ECO:0000256" key="5">
    <source>
        <dbReference type="ARBA" id="ARBA00022801"/>
    </source>
</evidence>
<evidence type="ECO:0000256" key="3">
    <source>
        <dbReference type="ARBA" id="ARBA00012759"/>
    </source>
</evidence>
<protein>
    <recommendedName>
        <fullName evidence="3">ubiquitinyl hydrolase 1</fullName>
        <ecNumber evidence="3">3.4.19.12</ecNumber>
    </recommendedName>
</protein>
<comment type="similarity">
    <text evidence="2">Belongs to the peptidase C85 family.</text>
</comment>
<dbReference type="InterPro" id="IPR038765">
    <property type="entry name" value="Papain-like_cys_pep_sf"/>
</dbReference>
<evidence type="ECO:0000259" key="6">
    <source>
        <dbReference type="PROSITE" id="PS50802"/>
    </source>
</evidence>
<dbReference type="PROSITE" id="PS50802">
    <property type="entry name" value="OTU"/>
    <property type="match status" value="1"/>
</dbReference>
<dbReference type="GO" id="GO:0004843">
    <property type="term" value="F:cysteine-type deubiquitinase activity"/>
    <property type="evidence" value="ECO:0007669"/>
    <property type="project" value="UniProtKB-EC"/>
</dbReference>
<name>A0AAV0E0B4_9ASTE</name>
<dbReference type="Gene3D" id="3.90.70.80">
    <property type="match status" value="1"/>
</dbReference>
<proteinExistence type="inferred from homology"/>
<evidence type="ECO:0000256" key="1">
    <source>
        <dbReference type="ARBA" id="ARBA00000707"/>
    </source>
</evidence>
<evidence type="ECO:0000313" key="8">
    <source>
        <dbReference type="Proteomes" id="UP001152523"/>
    </source>
</evidence>
<dbReference type="CDD" id="cd22751">
    <property type="entry name" value="OTU_plant_OTU9-like"/>
    <property type="match status" value="1"/>
</dbReference>
<gene>
    <name evidence="7" type="ORF">CEPIT_LOCUS20459</name>
</gene>
<dbReference type="InterPro" id="IPR003323">
    <property type="entry name" value="OTU_dom"/>
</dbReference>
<dbReference type="SUPFAM" id="SSF54001">
    <property type="entry name" value="Cysteine proteinases"/>
    <property type="match status" value="1"/>
</dbReference>
<comment type="caution">
    <text evidence="7">The sequence shown here is derived from an EMBL/GenBank/DDBJ whole genome shotgun (WGS) entry which is preliminary data.</text>
</comment>
<dbReference type="InterPro" id="IPR050704">
    <property type="entry name" value="Peptidase_C85-like"/>
</dbReference>